<organism evidence="1 2">
    <name type="scientific">Holotrichia oblita</name>
    <name type="common">Chafer beetle</name>
    <dbReference type="NCBI Taxonomy" id="644536"/>
    <lineage>
        <taxon>Eukaryota</taxon>
        <taxon>Metazoa</taxon>
        <taxon>Ecdysozoa</taxon>
        <taxon>Arthropoda</taxon>
        <taxon>Hexapoda</taxon>
        <taxon>Insecta</taxon>
        <taxon>Pterygota</taxon>
        <taxon>Neoptera</taxon>
        <taxon>Endopterygota</taxon>
        <taxon>Coleoptera</taxon>
        <taxon>Polyphaga</taxon>
        <taxon>Scarabaeiformia</taxon>
        <taxon>Scarabaeidae</taxon>
        <taxon>Melolonthinae</taxon>
        <taxon>Holotrichia</taxon>
    </lineage>
</organism>
<accession>A0ACB9TEY7</accession>
<evidence type="ECO:0000313" key="2">
    <source>
        <dbReference type="Proteomes" id="UP001056778"/>
    </source>
</evidence>
<name>A0ACB9TEY7_HOLOL</name>
<dbReference type="Proteomes" id="UP001056778">
    <property type="component" value="Chromosome 3"/>
</dbReference>
<gene>
    <name evidence="1" type="ORF">MML48_3g00011578</name>
</gene>
<evidence type="ECO:0000313" key="1">
    <source>
        <dbReference type="EMBL" id="KAI4465359.1"/>
    </source>
</evidence>
<sequence>MYNFFKLTDYTRHLDDIFRNTEELLLRATQNLLLKEHYNQAADLLRQWEKCSNFFGKVNKNRTMTAETALFMEKLENLSGIWETFRSNVTISEDIKQTAEKVAKKGRILLATVKKEGTLNAGGKFEWVDSILIKCLQNGHWLLIDNANLCSPAVLDRLNALLEPNGTLAISEKGVNENGDMVEIRPHKDFRLFLTMNPKNGEISRAMRNRGVEIFLTNDYRSAENFDIKSLINIEGIVDNNIIELLINVHSFIADLIIVDKPNIESILQAAFLISQQIKRGVELDEAVTNTIVDIYYKPRSDNDFNSNDPLSVIKNEIQRHLNEKISRVIDIYDPRITLKSTELNSNIDFAKIKQQFVGIRKYFQATPENYTIIYYFMMHLYSISSPDDIDLCYFYLNRIIANENYPILYKQVNEIFYKIFLEIQRKNETLHLPMDRKWLPDTIYKNINTFLGNRLLLAIYYSIHSYLNDCRITAGSDKEKYSLMKYSADVKAGKIQDRINDVVIREASTLIEKCDKFFDIVLKNENIALTNEQVIEVMSLFQWRVNFVNQLLTTYCGRKEKVLQLKEIVSNLHVYYKWFVKNCINKVLSLVKIQQKPDIVKMVSVINSELVNCFDNLKKLGRQFQRMTLKPPPLTNGAQLTVIPEYHKMIEVFNLAKDANISKVLLKMSDKDFATFLINLKVNLNYGMEEIPGNYRQFKEIVEKFHREVDKMEYQKSDVNYLLITNYLSIITIYQQRLNNMENILNVASVPCVLQGVIKQYQTTKDKRLAHEITSQTTHYLLNNPSTMPWKYIKYKSNREDIKELTLSWQNPTLTYLLNSILVNPSSKTFGMRVDLKDYHQSMNLYNKLNHLLWKNSHQLADMNCDFIYLETKYIIKKLDTFIQSLGTSLGIDTCNRSIPELIKLCIDEIKLVQTSLEDELTVWYYFLSQCHEQLLQLNCTSQTTNTNAIANCYITISYLNALLNSKLPPIDPYKKIILKKNHIANEIANFETLDTSFKIQSEIYSNVEYPLCPIIKQRIQFLREQVIKLSEETAMRPHLPEYQSLLMDINHAFQTILSPKKINVLFKNLDQILSEPETNSMNYDAIKQATLTVTSIENFIHVLNQYRYFYPDIIEPLYCNIMELTYGIKMKITYVERMIWQRKFAMLYGIDIQNKITNFVKFPTLNENQCSIQEAIDNYMDKPMQDLIASCSFAEQIPSQEHDIKFSLLKCAIQDTFNSCTINAKYSQAPNIILFDKFNKFIKQFVTAWDKQEKERQAKETEKESLYKVKTKCDDKPEDEQIEEEFINLFPSYFTEFFDMETPELKDDLPTAPQSQAESLITLDDINLVYNLHAAYLYSHSKSPWLNLNEKHNYVDHVTQLSQKFKLLKLMLDSNICTALNYKMDSNILGSLHVLINIAQRYGSTKLLDDTGSPTRTVTKKSLNFYRDSNIDEIKPCYQILQELHHKIQELLSEWPEHPTLQNISVLIERICNFDIASPISKFLTGFDILLNKCHEWEENAHSGVSIQTHILNITAQIITWRKLELNMWRDILNITFNRLNEPIGKWWCYMYEIIEQFEEDAITTSDLITTLIKFITESNLAEFENRLELLFLFHCHCLHVRSSKKSTTLINILWNIYHHYKHFLSVILLKIKEFRTPIEKKLKEYVKIVTWKDVNYWSIKETLHKTHKTIHKHIREFEKVLRQSVYPFLCDNSEQDTVYENVGIWDRPQRVSPKTYHYTMDCLSYIARKGSPKKLSETGDKVPAIKTEKHFKKSLTLCKQVISAAQYPKLVKSLDTVIGEIIETSNYLQKLEVDTTLPKDKQKMQAKNILQQKQRSLADLYKLLIKMGVSFKKGILESKLNKPETRFTTKPINLEALFDHLNKQRNDEKILTMWDGCELYYLRSTIRLNSLEEALQRPSKDLGPQNIERCKGFSNDLVVLLHEQKQKLITSSETFYYLRYYLNYFIDFCNETQFIHKDIFEDLRSSMCNLATIMEHFKIILQTCPEEAHDETILNTVPVLQADKLNVLCWKYDENWNKANGLLNSAMTSIEKVLILLKKNKNIIPSSKNSFIAPLYIPMTDFDGILEELEYLKLKISNLLDLLGDIPLYNSLKWALNTIDDIRNKLIVSKPTTLNMDKYAENVAKNSEILLKKFLIAFQNLYKKYKTPTEIELTEKNVASEEIDSTIYDEHLTNIITTSLFNDLSSLNTIEILGCIEKIVENINKIDPTHYSKITNNINQNLQLLERFVLFFEYFITQQVSSYRVTSKLTSILLNIFIELAKKGFCIPPEFSDELSGEGEKQQSGGMGLGDGEGEKDVSDRIESEDQLDDAKQEGQTQQEKENKDCKEEDNAIEMSDDFDSKLQDGDKDRDNEDEESQSDAEEQMGDTEKGADQIDEQIWGSDEEEEDTDEGYTNKSITDKDIEEKGNKGEKESEQKIGAKENQSAENEESPDVQDEPKDKQSTNPINEQDPEYDDDQVDPYHGNQPELPEPEPMDLPDNLELDEENEKADEENQEENPFDVDTMKEEINEDNAPENIENIEPENEPTPDNLENIDKSETSTLDQKDTNENQVQPMDIDNNINESADKVNVNQTKHQTSSENDPINQEDMPDKEGVGQSQMEESSTGHKGAANAQQETSDSQQETHERSRRPGESDSKRSLGDASEPVQKRLKTIHTDDSVEENETKESNAEMYQHIKEAQDHTEQVLDVATKEQVEQQKEIPIMNEEETEKPTESSEDLPEQHEEDLDMKSEIKQKAERLESDKKDMTDKVEHPEGDIVKNANMEVEVEGELIQTSVVPRGDQSSHHTQLFNIIESTKLTAEDMISIRAQIEEQLANWSETPSSEEAQRTWEKISSLTSSLAQHLSEQLRLVLEPTQASRLRGDFKTGKRINMRKIIPYIASQFRKDKIWLRRTKPAKRQYQIVLAIDDSSSMDDNHSKELAFESVALISKALTLLESGQLSILSFGETTELLHKLEEPFTDKSGHKLLQKFNFEQRKTCVGQMVNFATEMLNTAHFQTNALNAKLLVIVSDGRGIFSEGETYIKQAIRRANLANIFMVFIIIDNPVNNSSILDIKMPVFNKIAGDLITINNYMDSFPFPFYIILRDINSLPNVLSDALRQWFEMVSNKDR</sequence>
<keyword evidence="2" id="KW-1185">Reference proteome</keyword>
<protein>
    <submittedName>
        <fullName evidence="1">Midasin-related</fullName>
    </submittedName>
</protein>
<dbReference type="EMBL" id="CM043017">
    <property type="protein sequence ID" value="KAI4465359.1"/>
    <property type="molecule type" value="Genomic_DNA"/>
</dbReference>
<reference evidence="1" key="1">
    <citation type="submission" date="2022-04" db="EMBL/GenBank/DDBJ databases">
        <title>Chromosome-scale genome assembly of Holotrichia oblita Faldermann.</title>
        <authorList>
            <person name="Rongchong L."/>
        </authorList>
    </citation>
    <scope>NUCLEOTIDE SEQUENCE</scope>
    <source>
        <strain evidence="1">81SQS9</strain>
    </source>
</reference>
<proteinExistence type="predicted"/>
<comment type="caution">
    <text evidence="1">The sequence shown here is derived from an EMBL/GenBank/DDBJ whole genome shotgun (WGS) entry which is preliminary data.</text>
</comment>